<accession>A0A9P3PTR6</accession>
<evidence type="ECO:0000313" key="3">
    <source>
        <dbReference type="EMBL" id="GLB41101.1"/>
    </source>
</evidence>
<sequence>MPPPLPTPPSRRSAAVFLQAACYQHQYIRSRDSSGHVERPERLRAVTVGLSAAIARLESAFPQAVDAEPDSSLSGPQHAETPSHPDPDDLAAAMDRMNIAAGTSPVSIVQSQATADLLSNPAVKYVHGDVYVDKLKRWTQESADKIRDGRSEIPPGLPQGDLYLCPESINAIQGAIGTVCEAVDRVVTSSRHASKEEPPADPPVHRAFVAIRPPGHHCGEDSPSGFCFVNNVAIGVAHAHLKHGINRVVILDIDLHHGNGTQALVWHINEETHRQKLTAEAGAPPERTGLRVYYGSLHDILSYPCEDGKPERVQAASVSLHNAHGQYIENVHLQTYTSESHFRELYANEYSRILRRAEQFLDATGGAGDDVLVFISCGMDACEHEYASMSRHDRKVPVGFYHRFTRDARALADRYAAGRIVSVLEGGYSDRALISGAMAHLSGLVDDTTSSQVDEEWWSVDNLVRLENLTTKKRRGGRASLNKSPNASSSPSPAPSEPWLTRTLEIFQDLEVPWKQLSSPRAAPQPSPMTMTLRERKAQGKTPSPAPPEPAKPNVEKAGPEGERVHSPTPSVSTGGSTSASTSGESVVERVADGLKKIPRVILRLGPEPSGS</sequence>
<dbReference type="PANTHER" id="PTHR47558:SF1">
    <property type="entry name" value="HISTONE DEACETYLASE HOS3"/>
    <property type="match status" value="1"/>
</dbReference>
<keyword evidence="4" id="KW-1185">Reference proteome</keyword>
<feature type="compositionally biased region" description="Basic and acidic residues" evidence="1">
    <location>
        <begin position="554"/>
        <end position="566"/>
    </location>
</feature>
<dbReference type="GO" id="GO:0005634">
    <property type="term" value="C:nucleus"/>
    <property type="evidence" value="ECO:0007669"/>
    <property type="project" value="TreeGrafter"/>
</dbReference>
<dbReference type="CDD" id="cd09998">
    <property type="entry name" value="HDAC_Hos3"/>
    <property type="match status" value="1"/>
</dbReference>
<dbReference type="EMBL" id="BRPK01000009">
    <property type="protein sequence ID" value="GLB41101.1"/>
    <property type="molecule type" value="Genomic_DNA"/>
</dbReference>
<dbReference type="GO" id="GO:0004407">
    <property type="term" value="F:histone deacetylase activity"/>
    <property type="evidence" value="ECO:0007669"/>
    <property type="project" value="TreeGrafter"/>
</dbReference>
<gene>
    <name evidence="3" type="primary">HOS3</name>
    <name evidence="3" type="ORF">LshimejAT787_0903160</name>
</gene>
<dbReference type="OrthoDB" id="5232919at2759"/>
<feature type="region of interest" description="Disordered" evidence="1">
    <location>
        <begin position="517"/>
        <end position="612"/>
    </location>
</feature>
<feature type="compositionally biased region" description="Low complexity" evidence="1">
    <location>
        <begin position="567"/>
        <end position="586"/>
    </location>
</feature>
<evidence type="ECO:0000256" key="1">
    <source>
        <dbReference type="SAM" id="MobiDB-lite"/>
    </source>
</evidence>
<dbReference type="InterPro" id="IPR023696">
    <property type="entry name" value="Ureohydrolase_dom_sf"/>
</dbReference>
<organism evidence="3 4">
    <name type="scientific">Lyophyllum shimeji</name>
    <name type="common">Hon-shimeji</name>
    <name type="synonym">Tricholoma shimeji</name>
    <dbReference type="NCBI Taxonomy" id="47721"/>
    <lineage>
        <taxon>Eukaryota</taxon>
        <taxon>Fungi</taxon>
        <taxon>Dikarya</taxon>
        <taxon>Basidiomycota</taxon>
        <taxon>Agaricomycotina</taxon>
        <taxon>Agaricomycetes</taxon>
        <taxon>Agaricomycetidae</taxon>
        <taxon>Agaricales</taxon>
        <taxon>Tricholomatineae</taxon>
        <taxon>Lyophyllaceae</taxon>
        <taxon>Lyophyllum</taxon>
    </lineage>
</organism>
<protein>
    <submittedName>
        <fullName evidence="3">Histone deacetylase</fullName>
    </submittedName>
</protein>
<dbReference type="Gene3D" id="3.40.800.20">
    <property type="entry name" value="Histone deacetylase domain"/>
    <property type="match status" value="1"/>
</dbReference>
<dbReference type="Proteomes" id="UP001063166">
    <property type="component" value="Unassembled WGS sequence"/>
</dbReference>
<comment type="caution">
    <text evidence="3">The sequence shown here is derived from an EMBL/GenBank/DDBJ whole genome shotgun (WGS) entry which is preliminary data.</text>
</comment>
<feature type="domain" description="Histone deacetylase" evidence="2">
    <location>
        <begin position="113"/>
        <end position="443"/>
    </location>
</feature>
<reference evidence="3" key="1">
    <citation type="submission" date="2022-07" db="EMBL/GenBank/DDBJ databases">
        <title>The genome of Lyophyllum shimeji provides insight into the initial evolution of ectomycorrhizal fungal genome.</title>
        <authorList>
            <person name="Kobayashi Y."/>
            <person name="Shibata T."/>
            <person name="Hirakawa H."/>
            <person name="Shigenobu S."/>
            <person name="Nishiyama T."/>
            <person name="Yamada A."/>
            <person name="Hasebe M."/>
            <person name="Kawaguchi M."/>
        </authorList>
    </citation>
    <scope>NUCLEOTIDE SEQUENCE</scope>
    <source>
        <strain evidence="3">AT787</strain>
    </source>
</reference>
<dbReference type="InterPro" id="IPR023801">
    <property type="entry name" value="His_deacetylse_dom"/>
</dbReference>
<proteinExistence type="predicted"/>
<dbReference type="PRINTS" id="PR01270">
    <property type="entry name" value="HDASUPER"/>
</dbReference>
<dbReference type="Pfam" id="PF00850">
    <property type="entry name" value="Hist_deacetyl"/>
    <property type="match status" value="1"/>
</dbReference>
<dbReference type="InterPro" id="IPR037138">
    <property type="entry name" value="His_deacetylse_dom_sf"/>
</dbReference>
<dbReference type="InterPro" id="IPR053244">
    <property type="entry name" value="HDAC_HD_type_1"/>
</dbReference>
<evidence type="ECO:0000259" key="2">
    <source>
        <dbReference type="Pfam" id="PF00850"/>
    </source>
</evidence>
<name>A0A9P3PTR6_LYOSH</name>
<dbReference type="AlphaFoldDB" id="A0A9P3PTR6"/>
<evidence type="ECO:0000313" key="4">
    <source>
        <dbReference type="Proteomes" id="UP001063166"/>
    </source>
</evidence>
<feature type="compositionally biased region" description="Basic and acidic residues" evidence="1">
    <location>
        <begin position="587"/>
        <end position="596"/>
    </location>
</feature>
<dbReference type="PANTHER" id="PTHR47558">
    <property type="entry name" value="HISTONE DEACETYLASE HOS3"/>
    <property type="match status" value="1"/>
</dbReference>
<dbReference type="InterPro" id="IPR000286">
    <property type="entry name" value="HDACs"/>
</dbReference>
<feature type="region of interest" description="Disordered" evidence="1">
    <location>
        <begin position="64"/>
        <end position="90"/>
    </location>
</feature>
<dbReference type="SUPFAM" id="SSF52768">
    <property type="entry name" value="Arginase/deacetylase"/>
    <property type="match status" value="1"/>
</dbReference>
<dbReference type="GO" id="GO:0010468">
    <property type="term" value="P:regulation of gene expression"/>
    <property type="evidence" value="ECO:0007669"/>
    <property type="project" value="UniProtKB-ARBA"/>
</dbReference>
<feature type="region of interest" description="Disordered" evidence="1">
    <location>
        <begin position="474"/>
        <end position="498"/>
    </location>
</feature>
<feature type="compositionally biased region" description="Low complexity" evidence="1">
    <location>
        <begin position="479"/>
        <end position="491"/>
    </location>
</feature>